<dbReference type="Pfam" id="PF00958">
    <property type="entry name" value="GMP_synt_C"/>
    <property type="match status" value="1"/>
</dbReference>
<dbReference type="EMBL" id="PFET01000013">
    <property type="protein sequence ID" value="PJE75601.1"/>
    <property type="molecule type" value="Genomic_DNA"/>
</dbReference>
<gene>
    <name evidence="9" type="primary">guaA</name>
    <name evidence="12" type="ORF">COV04_04215</name>
</gene>
<dbReference type="InterPro" id="IPR014729">
    <property type="entry name" value="Rossmann-like_a/b/a_fold"/>
</dbReference>
<dbReference type="Proteomes" id="UP000231152">
    <property type="component" value="Unassembled WGS sequence"/>
</dbReference>
<dbReference type="PANTHER" id="PTHR11922">
    <property type="entry name" value="GMP SYNTHASE-RELATED"/>
    <property type="match status" value="1"/>
</dbReference>
<accession>A0A2M8LDT9</accession>
<evidence type="ECO:0000256" key="3">
    <source>
        <dbReference type="ARBA" id="ARBA00022598"/>
    </source>
</evidence>
<organism evidence="12 13">
    <name type="scientific">Candidatus Uhrbacteria bacterium CG10_big_fil_rev_8_21_14_0_10_48_11</name>
    <dbReference type="NCBI Taxonomy" id="1975037"/>
    <lineage>
        <taxon>Bacteria</taxon>
        <taxon>Candidatus Uhriibacteriota</taxon>
    </lineage>
</organism>
<dbReference type="PANTHER" id="PTHR11922:SF2">
    <property type="entry name" value="GMP SYNTHASE [GLUTAMINE-HYDROLYZING]"/>
    <property type="match status" value="1"/>
</dbReference>
<dbReference type="Gene3D" id="3.30.300.10">
    <property type="match status" value="1"/>
</dbReference>
<feature type="domain" description="GMPS ATP-PPase" evidence="11">
    <location>
        <begin position="190"/>
        <end position="383"/>
    </location>
</feature>
<sequence length="508" mass="56175">MVYVIDFGSQYSHLIGRRVRALGVEATLLPFTAPLSQLKNAKAIILSGGPSSAYAVGAPSYSKQIFTLGIPVLGVCYGMQLMAQQLGGKVERGKKGEYGPAILKTVRSSRLFVKVPKQSHVWMSHGDIVTKLSAGFSLIAKTNNSPDAAMANEKKKLYGIQFHPEVEHTDYGTMILKNFLFTIAKCEKDWNISGKAEEKVAQIKKTVGDAQVVAAVSGGVDSTVTAALISRAIGSQLTAIFVNHGLARKNEPTEVRAILSQLGCRVRYVNAKKQFLSKLRGVTFGEQKRKIIGGEFIKTFDRAVKQMKSRPTFLAQGTIYSDVIESAAASSGKTARVIKSHHNVGGLPKHLKWKLIEPLRDLYKDEVRELGEALGLPRALVWRQPFPGPGLAIRVAGEVTPEKLRIVRDADQIVRDEIQRIKKEDEFYHYFAQVLSQKTVGLTGDERAYAYPVVVRIITSSDIMTAEWARLPHEFLARLSWRITNEVKGVTRVLYDITSKPPATTEWE</sequence>
<dbReference type="InterPro" id="IPR022955">
    <property type="entry name" value="GMP_synthase"/>
</dbReference>
<dbReference type="PROSITE" id="PS51553">
    <property type="entry name" value="GMPS_ATP_PPASE"/>
    <property type="match status" value="1"/>
</dbReference>
<dbReference type="NCBIfam" id="NF000848">
    <property type="entry name" value="PRK00074.1"/>
    <property type="match status" value="1"/>
</dbReference>
<feature type="active site" evidence="9">
    <location>
        <position position="165"/>
    </location>
</feature>
<evidence type="ECO:0000259" key="11">
    <source>
        <dbReference type="PROSITE" id="PS51553"/>
    </source>
</evidence>
<dbReference type="HAMAP" id="MF_00344">
    <property type="entry name" value="GMP_synthase"/>
    <property type="match status" value="1"/>
</dbReference>
<feature type="active site" description="Nucleophile" evidence="9">
    <location>
        <position position="76"/>
    </location>
</feature>
<dbReference type="InterPro" id="IPR022310">
    <property type="entry name" value="NAD/GMP_synthase"/>
</dbReference>
<comment type="caution">
    <text evidence="12">The sequence shown here is derived from an EMBL/GenBank/DDBJ whole genome shotgun (WGS) entry which is preliminary data.</text>
</comment>
<keyword evidence="4 9" id="KW-0547">Nucleotide-binding</keyword>
<evidence type="ECO:0000256" key="8">
    <source>
        <dbReference type="ARBA" id="ARBA00022962"/>
    </source>
</evidence>
<protein>
    <recommendedName>
        <fullName evidence="9">GMP synthase [glutamine-hydrolyzing]</fullName>
        <ecNumber evidence="9">6.3.5.2</ecNumber>
    </recommendedName>
    <alternativeName>
        <fullName evidence="9">GMP synthetase</fullName>
    </alternativeName>
    <alternativeName>
        <fullName evidence="9">Glutamine amidotransferase</fullName>
    </alternativeName>
</protein>
<keyword evidence="3 9" id="KW-0436">Ligase</keyword>
<comment type="catalytic activity">
    <reaction evidence="9">
        <text>XMP + L-glutamine + ATP + H2O = GMP + L-glutamate + AMP + diphosphate + 2 H(+)</text>
        <dbReference type="Rhea" id="RHEA:11680"/>
        <dbReference type="ChEBI" id="CHEBI:15377"/>
        <dbReference type="ChEBI" id="CHEBI:15378"/>
        <dbReference type="ChEBI" id="CHEBI:29985"/>
        <dbReference type="ChEBI" id="CHEBI:30616"/>
        <dbReference type="ChEBI" id="CHEBI:33019"/>
        <dbReference type="ChEBI" id="CHEBI:57464"/>
        <dbReference type="ChEBI" id="CHEBI:58115"/>
        <dbReference type="ChEBI" id="CHEBI:58359"/>
        <dbReference type="ChEBI" id="CHEBI:456215"/>
        <dbReference type="EC" id="6.3.5.2"/>
    </reaction>
</comment>
<dbReference type="PROSITE" id="PS51273">
    <property type="entry name" value="GATASE_TYPE_1"/>
    <property type="match status" value="1"/>
</dbReference>
<dbReference type="NCBIfam" id="TIGR00884">
    <property type="entry name" value="guaA_Cterm"/>
    <property type="match status" value="1"/>
</dbReference>
<evidence type="ECO:0000256" key="2">
    <source>
        <dbReference type="ARBA" id="ARBA00005153"/>
    </source>
</evidence>
<evidence type="ECO:0000256" key="1">
    <source>
        <dbReference type="ARBA" id="ARBA00002332"/>
    </source>
</evidence>
<dbReference type="AlphaFoldDB" id="A0A2M8LDT9"/>
<dbReference type="Gene3D" id="3.40.50.880">
    <property type="match status" value="1"/>
</dbReference>
<keyword evidence="7 9" id="KW-0067">ATP-binding</keyword>
<dbReference type="Pfam" id="PF02540">
    <property type="entry name" value="NAD_synthase"/>
    <property type="match status" value="1"/>
</dbReference>
<feature type="binding site" evidence="10">
    <location>
        <begin position="217"/>
        <end position="223"/>
    </location>
    <ligand>
        <name>ATP</name>
        <dbReference type="ChEBI" id="CHEBI:30616"/>
    </ligand>
</feature>
<keyword evidence="8 9" id="KW-0315">Glutamine amidotransferase</keyword>
<dbReference type="GO" id="GO:0005524">
    <property type="term" value="F:ATP binding"/>
    <property type="evidence" value="ECO:0007669"/>
    <property type="project" value="UniProtKB-UniRule"/>
</dbReference>
<dbReference type="InterPro" id="IPR001674">
    <property type="entry name" value="GMP_synth_C"/>
</dbReference>
<dbReference type="InterPro" id="IPR017926">
    <property type="entry name" value="GATASE"/>
</dbReference>
<dbReference type="InterPro" id="IPR004739">
    <property type="entry name" value="GMP_synth_GATase"/>
</dbReference>
<proteinExistence type="inferred from homology"/>
<evidence type="ECO:0000313" key="12">
    <source>
        <dbReference type="EMBL" id="PJE75601.1"/>
    </source>
</evidence>
<comment type="function">
    <text evidence="1 9">Catalyzes the synthesis of GMP from XMP.</text>
</comment>
<evidence type="ECO:0000256" key="6">
    <source>
        <dbReference type="ARBA" id="ARBA00022755"/>
    </source>
</evidence>
<dbReference type="Gene3D" id="3.40.50.620">
    <property type="entry name" value="HUPs"/>
    <property type="match status" value="1"/>
</dbReference>
<dbReference type="GO" id="GO:0005829">
    <property type="term" value="C:cytosol"/>
    <property type="evidence" value="ECO:0007669"/>
    <property type="project" value="TreeGrafter"/>
</dbReference>
<dbReference type="FunFam" id="3.30.300.10:FF:000002">
    <property type="entry name" value="GMP synthase [glutamine-hydrolyzing]"/>
    <property type="match status" value="1"/>
</dbReference>
<dbReference type="CDD" id="cd01997">
    <property type="entry name" value="GMP_synthase_C"/>
    <property type="match status" value="1"/>
</dbReference>
<name>A0A2M8LDT9_9BACT</name>
<evidence type="ECO:0000256" key="5">
    <source>
        <dbReference type="ARBA" id="ARBA00022749"/>
    </source>
</evidence>
<dbReference type="Pfam" id="PF00117">
    <property type="entry name" value="GATase"/>
    <property type="match status" value="1"/>
</dbReference>
<feature type="active site" evidence="9">
    <location>
        <position position="163"/>
    </location>
</feature>
<dbReference type="SUPFAM" id="SSF54810">
    <property type="entry name" value="GMP synthetase C-terminal dimerisation domain"/>
    <property type="match status" value="1"/>
</dbReference>
<dbReference type="FunFam" id="3.40.50.880:FF:000001">
    <property type="entry name" value="GMP synthase [glutamine-hydrolyzing]"/>
    <property type="match status" value="1"/>
</dbReference>
<dbReference type="InterPro" id="IPR029062">
    <property type="entry name" value="Class_I_gatase-like"/>
</dbReference>
<dbReference type="PRINTS" id="PR00097">
    <property type="entry name" value="ANTSNTHASEII"/>
</dbReference>
<dbReference type="SUPFAM" id="SSF52317">
    <property type="entry name" value="Class I glutamine amidotransferase-like"/>
    <property type="match status" value="1"/>
</dbReference>
<evidence type="ECO:0000256" key="9">
    <source>
        <dbReference type="HAMAP-Rule" id="MF_00344"/>
    </source>
</evidence>
<dbReference type="SUPFAM" id="SSF52402">
    <property type="entry name" value="Adenine nucleotide alpha hydrolases-like"/>
    <property type="match status" value="1"/>
</dbReference>
<dbReference type="EC" id="6.3.5.2" evidence="9"/>
<keyword evidence="5 9" id="KW-0332">GMP biosynthesis</keyword>
<dbReference type="UniPathway" id="UPA00189">
    <property type="reaction ID" value="UER00296"/>
</dbReference>
<keyword evidence="6 9" id="KW-0658">Purine biosynthesis</keyword>
<comment type="subunit">
    <text evidence="9">Homodimer.</text>
</comment>
<evidence type="ECO:0000313" key="13">
    <source>
        <dbReference type="Proteomes" id="UP000231152"/>
    </source>
</evidence>
<dbReference type="NCBIfam" id="TIGR00888">
    <property type="entry name" value="guaA_Nterm"/>
    <property type="match status" value="1"/>
</dbReference>
<dbReference type="InterPro" id="IPR025777">
    <property type="entry name" value="GMPS_ATP_PPase_dom"/>
</dbReference>
<reference evidence="12 13" key="1">
    <citation type="submission" date="2017-09" db="EMBL/GenBank/DDBJ databases">
        <title>Depth-based differentiation of microbial function through sediment-hosted aquifers and enrichment of novel symbionts in the deep terrestrial subsurface.</title>
        <authorList>
            <person name="Probst A.J."/>
            <person name="Ladd B."/>
            <person name="Jarett J.K."/>
            <person name="Geller-Mcgrath D.E."/>
            <person name="Sieber C.M."/>
            <person name="Emerson J.B."/>
            <person name="Anantharaman K."/>
            <person name="Thomas B.C."/>
            <person name="Malmstrom R."/>
            <person name="Stieglmeier M."/>
            <person name="Klingl A."/>
            <person name="Woyke T."/>
            <person name="Ryan C.M."/>
            <person name="Banfield J.F."/>
        </authorList>
    </citation>
    <scope>NUCLEOTIDE SEQUENCE [LARGE SCALE GENOMIC DNA]</scope>
    <source>
        <strain evidence="12">CG10_big_fil_rev_8_21_14_0_10_48_11</strain>
    </source>
</reference>
<dbReference type="PRINTS" id="PR00096">
    <property type="entry name" value="GATASE"/>
</dbReference>
<dbReference type="CDD" id="cd01742">
    <property type="entry name" value="GATase1_GMP_Synthase"/>
    <property type="match status" value="1"/>
</dbReference>
<evidence type="ECO:0000256" key="10">
    <source>
        <dbReference type="PROSITE-ProRule" id="PRU00886"/>
    </source>
</evidence>
<evidence type="ECO:0000256" key="4">
    <source>
        <dbReference type="ARBA" id="ARBA00022741"/>
    </source>
</evidence>
<dbReference type="GO" id="GO:0003921">
    <property type="term" value="F:GMP synthase activity"/>
    <property type="evidence" value="ECO:0007669"/>
    <property type="project" value="InterPro"/>
</dbReference>
<evidence type="ECO:0000256" key="7">
    <source>
        <dbReference type="ARBA" id="ARBA00022840"/>
    </source>
</evidence>
<comment type="pathway">
    <text evidence="2 9">Purine metabolism; GMP biosynthesis; GMP from XMP (L-Gln route): step 1/1.</text>
</comment>